<keyword evidence="6 8" id="KW-0862">Zinc</keyword>
<evidence type="ECO:0000256" key="5">
    <source>
        <dbReference type="ARBA" id="ARBA00022771"/>
    </source>
</evidence>
<dbReference type="Gene3D" id="4.10.1000.30">
    <property type="match status" value="1"/>
</dbReference>
<keyword evidence="3 8" id="KW-0479">Metal-binding</keyword>
<dbReference type="Pfam" id="PF14608">
    <property type="entry name" value="zf-CCCH_2"/>
    <property type="match status" value="4"/>
</dbReference>
<dbReference type="GO" id="GO:0005634">
    <property type="term" value="C:nucleus"/>
    <property type="evidence" value="ECO:0007669"/>
    <property type="project" value="UniProtKB-SubCell"/>
</dbReference>
<dbReference type="GO" id="GO:0008143">
    <property type="term" value="F:poly(A) binding"/>
    <property type="evidence" value="ECO:0007669"/>
    <property type="project" value="InterPro"/>
</dbReference>
<evidence type="ECO:0000256" key="4">
    <source>
        <dbReference type="ARBA" id="ARBA00022737"/>
    </source>
</evidence>
<evidence type="ECO:0000256" key="3">
    <source>
        <dbReference type="ARBA" id="ARBA00022723"/>
    </source>
</evidence>
<dbReference type="PANTHER" id="PTHR14738:SF29">
    <property type="entry name" value="ZINC FINGER CCCH DOMAIN-CONTAINING PROTEIN 14"/>
    <property type="match status" value="1"/>
</dbReference>
<dbReference type="InterPro" id="IPR000571">
    <property type="entry name" value="Znf_CCCH"/>
</dbReference>
<evidence type="ECO:0000259" key="10">
    <source>
        <dbReference type="PROSITE" id="PS50103"/>
    </source>
</evidence>
<dbReference type="GO" id="GO:0043488">
    <property type="term" value="P:regulation of mRNA stability"/>
    <property type="evidence" value="ECO:0007669"/>
    <property type="project" value="InterPro"/>
</dbReference>
<evidence type="ECO:0000256" key="9">
    <source>
        <dbReference type="SAM" id="MobiDB-lite"/>
    </source>
</evidence>
<dbReference type="GO" id="GO:0005737">
    <property type="term" value="C:cytoplasm"/>
    <property type="evidence" value="ECO:0007669"/>
    <property type="project" value="TreeGrafter"/>
</dbReference>
<keyword evidence="12" id="KW-1185">Reference proteome</keyword>
<protein>
    <recommendedName>
        <fullName evidence="10">C3H1-type domain-containing protein</fullName>
    </recommendedName>
</protein>
<evidence type="ECO:0000256" key="7">
    <source>
        <dbReference type="ARBA" id="ARBA00023242"/>
    </source>
</evidence>
<feature type="compositionally biased region" description="Basic and acidic residues" evidence="9">
    <location>
        <begin position="154"/>
        <end position="167"/>
    </location>
</feature>
<reference evidence="11" key="1">
    <citation type="journal article" date="2020" name="Stud. Mycol.">
        <title>101 Dothideomycetes genomes: a test case for predicting lifestyles and emergence of pathogens.</title>
        <authorList>
            <person name="Haridas S."/>
            <person name="Albert R."/>
            <person name="Binder M."/>
            <person name="Bloem J."/>
            <person name="Labutti K."/>
            <person name="Salamov A."/>
            <person name="Andreopoulos B."/>
            <person name="Baker S."/>
            <person name="Barry K."/>
            <person name="Bills G."/>
            <person name="Bluhm B."/>
            <person name="Cannon C."/>
            <person name="Castanera R."/>
            <person name="Culley D."/>
            <person name="Daum C."/>
            <person name="Ezra D."/>
            <person name="Gonzalez J."/>
            <person name="Henrissat B."/>
            <person name="Kuo A."/>
            <person name="Liang C."/>
            <person name="Lipzen A."/>
            <person name="Lutzoni F."/>
            <person name="Magnuson J."/>
            <person name="Mondo S."/>
            <person name="Nolan M."/>
            <person name="Ohm R."/>
            <person name="Pangilinan J."/>
            <person name="Park H.-J."/>
            <person name="Ramirez L."/>
            <person name="Alfaro M."/>
            <person name="Sun H."/>
            <person name="Tritt A."/>
            <person name="Yoshinaga Y."/>
            <person name="Zwiers L.-H."/>
            <person name="Turgeon B."/>
            <person name="Goodwin S."/>
            <person name="Spatafora J."/>
            <person name="Crous P."/>
            <person name="Grigoriev I."/>
        </authorList>
    </citation>
    <scope>NUCLEOTIDE SEQUENCE</scope>
    <source>
        <strain evidence="11">CBS 480.64</strain>
    </source>
</reference>
<evidence type="ECO:0000256" key="1">
    <source>
        <dbReference type="ARBA" id="ARBA00004123"/>
    </source>
</evidence>
<comment type="subcellular location">
    <subcellularLocation>
        <location evidence="1">Nucleus</location>
    </subcellularLocation>
</comment>
<accession>A0A6A7BY78</accession>
<dbReference type="PANTHER" id="PTHR14738">
    <property type="entry name" value="ZINC FINGER CCCH DOMAIN-CONTAINING PROTEIN 14"/>
    <property type="match status" value="1"/>
</dbReference>
<dbReference type="Gene3D" id="1.10.340.40">
    <property type="entry name" value="Nuclear abundant poly(A) RNA-bind protein 2, N-terminal domain"/>
    <property type="match status" value="1"/>
</dbReference>
<dbReference type="InterPro" id="IPR043094">
    <property type="entry name" value="Nab2/ZC3H14_N_sf"/>
</dbReference>
<dbReference type="PROSITE" id="PS50103">
    <property type="entry name" value="ZF_C3H1"/>
    <property type="match status" value="1"/>
</dbReference>
<evidence type="ECO:0000256" key="6">
    <source>
        <dbReference type="ARBA" id="ARBA00022833"/>
    </source>
</evidence>
<keyword evidence="7" id="KW-0539">Nucleus</keyword>
<dbReference type="GO" id="GO:0008270">
    <property type="term" value="F:zinc ion binding"/>
    <property type="evidence" value="ECO:0007669"/>
    <property type="project" value="UniProtKB-KW"/>
</dbReference>
<evidence type="ECO:0000256" key="8">
    <source>
        <dbReference type="PROSITE-ProRule" id="PRU00723"/>
    </source>
</evidence>
<comment type="similarity">
    <text evidence="2">Belongs to the ZC3H14 family.</text>
</comment>
<dbReference type="EMBL" id="MU005992">
    <property type="protein sequence ID" value="KAF2859478.1"/>
    <property type="molecule type" value="Genomic_DNA"/>
</dbReference>
<feature type="compositionally biased region" description="Gly residues" evidence="9">
    <location>
        <begin position="256"/>
        <end position="268"/>
    </location>
</feature>
<feature type="zinc finger region" description="C3H1-type" evidence="8">
    <location>
        <begin position="357"/>
        <end position="382"/>
    </location>
</feature>
<dbReference type="AlphaFoldDB" id="A0A6A7BY78"/>
<organism evidence="11 12">
    <name type="scientific">Piedraia hortae CBS 480.64</name>
    <dbReference type="NCBI Taxonomy" id="1314780"/>
    <lineage>
        <taxon>Eukaryota</taxon>
        <taxon>Fungi</taxon>
        <taxon>Dikarya</taxon>
        <taxon>Ascomycota</taxon>
        <taxon>Pezizomycotina</taxon>
        <taxon>Dothideomycetes</taxon>
        <taxon>Dothideomycetidae</taxon>
        <taxon>Capnodiales</taxon>
        <taxon>Piedraiaceae</taxon>
        <taxon>Piedraia</taxon>
    </lineage>
</organism>
<sequence length="471" mass="50817">MAAVALESDSPQAEQIQQAAQARLIEIGWVSDESDTTLSEYVTMMLVNGKEAREVQTELGGELLGVGEDDETVASFTAWIFEQARALVDGAKPTVGDTLDERMTDAAITEEPCVPPLGASDLNMLTRSSPKGPRAMRNGDGSGGRGRAGRMIGHTKDHTDRSEDPLRRIQSTASATGRIDTHRPPRGPRSMMRGRGGPNGPNGHGGHGGHGMQMMPNQMLDPASQMAFMQMMEMQASMVANALQQGGRGRGRGRGGRGSFGGRGGHGQQNGDAQSNAGPDLDKPLTDTAAAKPPFDIMCKFNLFCQNPDCPYAHQSPANRRPNATLDMADTCTYGIACQNNKCLARHPSPAQRQSYKRSEVQCKFFPNCSAGPACPFKHPDVRPCRYGADCKVEGCPFAHSQIVCRYHPCKRADCPYKHAENQKGTFEDKVWIAGGEPRDEPSGTANRFQELKNTEGNAEELVLPGSDEMA</sequence>
<keyword evidence="5 8" id="KW-0863">Zinc-finger</keyword>
<gene>
    <name evidence="11" type="ORF">K470DRAFT_219136</name>
</gene>
<feature type="region of interest" description="Disordered" evidence="9">
    <location>
        <begin position="435"/>
        <end position="471"/>
    </location>
</feature>
<dbReference type="OrthoDB" id="438553at2759"/>
<name>A0A6A7BY78_9PEZI</name>
<dbReference type="Gene3D" id="4.10.1000.40">
    <property type="match status" value="1"/>
</dbReference>
<feature type="region of interest" description="Disordered" evidence="9">
    <location>
        <begin position="244"/>
        <end position="289"/>
    </location>
</feature>
<evidence type="ECO:0000256" key="2">
    <source>
        <dbReference type="ARBA" id="ARBA00008423"/>
    </source>
</evidence>
<keyword evidence="4" id="KW-0677">Repeat</keyword>
<evidence type="ECO:0000313" key="11">
    <source>
        <dbReference type="EMBL" id="KAF2859478.1"/>
    </source>
</evidence>
<dbReference type="Proteomes" id="UP000799421">
    <property type="component" value="Unassembled WGS sequence"/>
</dbReference>
<feature type="domain" description="C3H1-type" evidence="10">
    <location>
        <begin position="357"/>
        <end position="382"/>
    </location>
</feature>
<feature type="compositionally biased region" description="Gly residues" evidence="9">
    <location>
        <begin position="194"/>
        <end position="211"/>
    </location>
</feature>
<feature type="region of interest" description="Disordered" evidence="9">
    <location>
        <begin position="127"/>
        <end position="213"/>
    </location>
</feature>
<proteinExistence type="inferred from homology"/>
<evidence type="ECO:0000313" key="12">
    <source>
        <dbReference type="Proteomes" id="UP000799421"/>
    </source>
</evidence>
<dbReference type="InterPro" id="IPR040366">
    <property type="entry name" value="Nab2/ZC3H14"/>
</dbReference>